<organism evidence="2 3">
    <name type="scientific">Nesterenkonia cremea</name>
    <dbReference type="NCBI Taxonomy" id="1882340"/>
    <lineage>
        <taxon>Bacteria</taxon>
        <taxon>Bacillati</taxon>
        <taxon>Actinomycetota</taxon>
        <taxon>Actinomycetes</taxon>
        <taxon>Micrococcales</taxon>
        <taxon>Micrococcaceae</taxon>
        <taxon>Nesterenkonia</taxon>
    </lineage>
</organism>
<evidence type="ECO:0000313" key="3">
    <source>
        <dbReference type="Proteomes" id="UP000633136"/>
    </source>
</evidence>
<proteinExistence type="predicted"/>
<sequence>MRVRQLTALMSGHLFPHPPDAPQRRSDAVDSKAGSSAELLRRKNASFLQAPPIGLSSAVIFSRRTECTLWCVRHPAGCGGAEIPVPLSPALSERLMPSLKHL</sequence>
<dbReference type="AlphaFoldDB" id="A0A917ANF2"/>
<evidence type="ECO:0000313" key="2">
    <source>
        <dbReference type="EMBL" id="GGE63573.1"/>
    </source>
</evidence>
<comment type="caution">
    <text evidence="2">The sequence shown here is derived from an EMBL/GenBank/DDBJ whole genome shotgun (WGS) entry which is preliminary data.</text>
</comment>
<dbReference type="EMBL" id="BMIS01000002">
    <property type="protein sequence ID" value="GGE63573.1"/>
    <property type="molecule type" value="Genomic_DNA"/>
</dbReference>
<keyword evidence="3" id="KW-1185">Reference proteome</keyword>
<reference evidence="2" key="2">
    <citation type="submission" date="2020-09" db="EMBL/GenBank/DDBJ databases">
        <authorList>
            <person name="Sun Q."/>
            <person name="Zhou Y."/>
        </authorList>
    </citation>
    <scope>NUCLEOTIDE SEQUENCE</scope>
    <source>
        <strain evidence="2">CGMCC 1.15388</strain>
    </source>
</reference>
<accession>A0A917ANF2</accession>
<reference evidence="2" key="1">
    <citation type="journal article" date="2014" name="Int. J. Syst. Evol. Microbiol.">
        <title>Complete genome sequence of Corynebacterium casei LMG S-19264T (=DSM 44701T), isolated from a smear-ripened cheese.</title>
        <authorList>
            <consortium name="US DOE Joint Genome Institute (JGI-PGF)"/>
            <person name="Walter F."/>
            <person name="Albersmeier A."/>
            <person name="Kalinowski J."/>
            <person name="Ruckert C."/>
        </authorList>
    </citation>
    <scope>NUCLEOTIDE SEQUENCE</scope>
    <source>
        <strain evidence="2">CGMCC 1.15388</strain>
    </source>
</reference>
<dbReference type="Proteomes" id="UP000633136">
    <property type="component" value="Unassembled WGS sequence"/>
</dbReference>
<protein>
    <submittedName>
        <fullName evidence="2">Uncharacterized protein</fullName>
    </submittedName>
</protein>
<feature type="region of interest" description="Disordered" evidence="1">
    <location>
        <begin position="1"/>
        <end position="35"/>
    </location>
</feature>
<name>A0A917ANF2_9MICC</name>
<gene>
    <name evidence="2" type="ORF">GCM10011401_08360</name>
</gene>
<evidence type="ECO:0000256" key="1">
    <source>
        <dbReference type="SAM" id="MobiDB-lite"/>
    </source>
</evidence>